<feature type="binding site" evidence="8">
    <location>
        <position position="255"/>
    </location>
    <ligand>
        <name>(6S)-NADPHX</name>
        <dbReference type="ChEBI" id="CHEBI:64076"/>
    </ligand>
</feature>
<comment type="function">
    <text evidence="8">Catalyzes the dehydration of the S-form of NAD(P)HX at the expense of ATP, which is converted to ADP. Together with NAD(P)HX epimerase, which catalyzes the epimerization of the S- and R-forms, the enzyme allows the repair of both epimers of NAD(P)HX, a damaged form of NAD(P)H that is a result of enzymatic or heat-dependent hydration.</text>
</comment>
<comment type="subcellular location">
    <subcellularLocation>
        <location evidence="8">Cytoplasm</location>
    </subcellularLocation>
</comment>
<keyword evidence="11" id="KW-1185">Reference proteome</keyword>
<organism evidence="10 11">
    <name type="scientific">Naumovozyma dairenensis (strain ATCC 10597 / BCRC 20456 / CBS 421 / NBRC 0211 / NRRL Y-12639)</name>
    <name type="common">Saccharomyces dairenensis</name>
    <dbReference type="NCBI Taxonomy" id="1071378"/>
    <lineage>
        <taxon>Eukaryota</taxon>
        <taxon>Fungi</taxon>
        <taxon>Dikarya</taxon>
        <taxon>Ascomycota</taxon>
        <taxon>Saccharomycotina</taxon>
        <taxon>Saccharomycetes</taxon>
        <taxon>Saccharomycetales</taxon>
        <taxon>Saccharomycetaceae</taxon>
        <taxon>Naumovozyma</taxon>
    </lineage>
</organism>
<accession>G0W8D4</accession>
<evidence type="ECO:0000259" key="9">
    <source>
        <dbReference type="PROSITE" id="PS51383"/>
    </source>
</evidence>
<keyword evidence="5 8" id="KW-0520">NAD</keyword>
<proteinExistence type="inferred from homology"/>
<keyword evidence="8" id="KW-0963">Cytoplasm</keyword>
<sequence length="345" mass="38654">MLPKLSHNELIKLISKRCIPPLLPRFYKGQAGGRVCIIGGCEDYTGAPYFSANATALMGCDLTHVICEKDAATVIKSYTPNLMVHPYLRTSKDKHEEEFEKIEMLLKRIHVIVIGPGLGRDKGMLDSIKKIIKLVLEKHEGMIPIVIDADGLFLISQDEEVREMLKKFPMGRIILTPNVVEFKRLSESVGHDPEEKDEEKDISSNEVTGATIAKRLNCIVVQKGREDRIFSPQSDSFVLKNDREGSCKRVGGQGDTLTGTIACMLAFSRSMHDFKLCEDENNGKNKKGHDELKLEWIDFGVLSCYAGCTVTRECSRLAFKEKGRAMQTSDINERVGQVYAKVFPL</sequence>
<dbReference type="KEGG" id="ndi:NDAI_0C03850"/>
<comment type="catalytic activity">
    <reaction evidence="7 8">
        <text>(6S)-NADPHX + ATP = ADP + phosphate + NADPH + H(+)</text>
        <dbReference type="Rhea" id="RHEA:32231"/>
        <dbReference type="ChEBI" id="CHEBI:15378"/>
        <dbReference type="ChEBI" id="CHEBI:30616"/>
        <dbReference type="ChEBI" id="CHEBI:43474"/>
        <dbReference type="ChEBI" id="CHEBI:57783"/>
        <dbReference type="ChEBI" id="CHEBI:64076"/>
        <dbReference type="ChEBI" id="CHEBI:456216"/>
        <dbReference type="EC" id="4.2.1.93"/>
    </reaction>
</comment>
<dbReference type="Gene3D" id="3.40.1190.20">
    <property type="match status" value="1"/>
</dbReference>
<dbReference type="EC" id="4.2.1.93" evidence="8"/>
<gene>
    <name evidence="10" type="primary">NDAI0C03850</name>
    <name evidence="10" type="ordered locus">NDAI_0C03850</name>
</gene>
<evidence type="ECO:0000256" key="8">
    <source>
        <dbReference type="HAMAP-Rule" id="MF_03157"/>
    </source>
</evidence>
<dbReference type="InterPro" id="IPR000631">
    <property type="entry name" value="CARKD"/>
</dbReference>
<dbReference type="HAMAP" id="MF_01965">
    <property type="entry name" value="NADHX_dehydratase"/>
    <property type="match status" value="1"/>
</dbReference>
<evidence type="ECO:0000256" key="7">
    <source>
        <dbReference type="ARBA" id="ARBA00047472"/>
    </source>
</evidence>
<dbReference type="FunFam" id="3.40.1190.20:FF:000023">
    <property type="entry name" value="ATP-dependent (S)-NAD(P)H-hydrate dehydratase"/>
    <property type="match status" value="1"/>
</dbReference>
<dbReference type="NCBIfam" id="TIGR00196">
    <property type="entry name" value="yjeF_cterm"/>
    <property type="match status" value="1"/>
</dbReference>
<dbReference type="GO" id="GO:0005524">
    <property type="term" value="F:ATP binding"/>
    <property type="evidence" value="ECO:0007669"/>
    <property type="project" value="UniProtKB-KW"/>
</dbReference>
<dbReference type="CDD" id="cd01171">
    <property type="entry name" value="YXKO-related"/>
    <property type="match status" value="1"/>
</dbReference>
<dbReference type="SUPFAM" id="SSF53613">
    <property type="entry name" value="Ribokinase-like"/>
    <property type="match status" value="1"/>
</dbReference>
<protein>
    <recommendedName>
        <fullName evidence="8">ATP-dependent (S)-NAD(P)H-hydrate dehydratase</fullName>
        <ecNumber evidence="8">4.2.1.93</ecNumber>
    </recommendedName>
    <alternativeName>
        <fullName evidence="8">ATP-dependent NAD(P)HX dehydratase</fullName>
    </alternativeName>
</protein>
<feature type="binding site" evidence="8">
    <location>
        <position position="117"/>
    </location>
    <ligand>
        <name>(6S)-NADPHX</name>
        <dbReference type="ChEBI" id="CHEBI:64076"/>
    </ligand>
</feature>
<dbReference type="GeneID" id="11496478"/>
<dbReference type="InterPro" id="IPR017953">
    <property type="entry name" value="Carbohydrate_kinase_pred_CS"/>
</dbReference>
<keyword evidence="6 8" id="KW-0456">Lyase</keyword>
<dbReference type="STRING" id="1071378.G0W8D4"/>
<dbReference type="PROSITE" id="PS51383">
    <property type="entry name" value="YJEF_C_3"/>
    <property type="match status" value="1"/>
</dbReference>
<dbReference type="PANTHER" id="PTHR12592:SF0">
    <property type="entry name" value="ATP-DEPENDENT (S)-NAD(P)H-HYDRATE DEHYDRATASE"/>
    <property type="match status" value="1"/>
</dbReference>
<dbReference type="eggNOG" id="KOG3974">
    <property type="taxonomic scope" value="Eukaryota"/>
</dbReference>
<evidence type="ECO:0000256" key="4">
    <source>
        <dbReference type="ARBA" id="ARBA00022857"/>
    </source>
</evidence>
<evidence type="ECO:0000256" key="2">
    <source>
        <dbReference type="ARBA" id="ARBA00022741"/>
    </source>
</evidence>
<dbReference type="EMBL" id="HE580269">
    <property type="protein sequence ID" value="CCD24045.1"/>
    <property type="molecule type" value="Genomic_DNA"/>
</dbReference>
<dbReference type="AlphaFoldDB" id="G0W8D4"/>
<dbReference type="GO" id="GO:0005737">
    <property type="term" value="C:cytoplasm"/>
    <property type="evidence" value="ECO:0007669"/>
    <property type="project" value="UniProtKB-SubCell"/>
</dbReference>
<name>G0W8D4_NAUDC</name>
<evidence type="ECO:0000256" key="5">
    <source>
        <dbReference type="ARBA" id="ARBA00023027"/>
    </source>
</evidence>
<feature type="binding site" evidence="8">
    <location>
        <begin position="178"/>
        <end position="184"/>
    </location>
    <ligand>
        <name>(6S)-NADPHX</name>
        <dbReference type="ChEBI" id="CHEBI:64076"/>
    </ligand>
</feature>
<dbReference type="HOGENOM" id="CLU_030651_0_0_1"/>
<feature type="binding site" evidence="8">
    <location>
        <begin position="245"/>
        <end position="254"/>
    </location>
    <ligand>
        <name>ATP</name>
        <dbReference type="ChEBI" id="CHEBI:30616"/>
    </ligand>
</feature>
<feature type="domain" description="YjeF C-terminal" evidence="9">
    <location>
        <begin position="11"/>
        <end position="342"/>
    </location>
</feature>
<feature type="binding site" evidence="8">
    <location>
        <begin position="223"/>
        <end position="227"/>
    </location>
    <ligand>
        <name>ATP</name>
        <dbReference type="ChEBI" id="CHEBI:30616"/>
    </ligand>
</feature>
<dbReference type="GO" id="GO:0046496">
    <property type="term" value="P:nicotinamide nucleotide metabolic process"/>
    <property type="evidence" value="ECO:0007669"/>
    <property type="project" value="UniProtKB-UniRule"/>
</dbReference>
<dbReference type="PROSITE" id="PS01049">
    <property type="entry name" value="YJEF_C_1"/>
    <property type="match status" value="1"/>
</dbReference>
<evidence type="ECO:0000256" key="1">
    <source>
        <dbReference type="ARBA" id="ARBA00022553"/>
    </source>
</evidence>
<dbReference type="PROSITE" id="PS01050">
    <property type="entry name" value="YJEF_C_2"/>
    <property type="match status" value="1"/>
</dbReference>
<evidence type="ECO:0000313" key="11">
    <source>
        <dbReference type="Proteomes" id="UP000000689"/>
    </source>
</evidence>
<evidence type="ECO:0000256" key="3">
    <source>
        <dbReference type="ARBA" id="ARBA00022840"/>
    </source>
</evidence>
<comment type="catalytic activity">
    <reaction evidence="8">
        <text>(6S)-NADHX + ATP = ADP + phosphate + NADH + H(+)</text>
        <dbReference type="Rhea" id="RHEA:19017"/>
        <dbReference type="ChEBI" id="CHEBI:15378"/>
        <dbReference type="ChEBI" id="CHEBI:30616"/>
        <dbReference type="ChEBI" id="CHEBI:43474"/>
        <dbReference type="ChEBI" id="CHEBI:57945"/>
        <dbReference type="ChEBI" id="CHEBI:64074"/>
        <dbReference type="ChEBI" id="CHEBI:456216"/>
        <dbReference type="EC" id="4.2.1.93"/>
    </reaction>
</comment>
<keyword evidence="4" id="KW-0521">NADP</keyword>
<dbReference type="PANTHER" id="PTHR12592">
    <property type="entry name" value="ATP-DEPENDENT (S)-NAD(P)H-HYDRATE DEHYDRATASE FAMILY MEMBER"/>
    <property type="match status" value="1"/>
</dbReference>
<keyword evidence="1 8" id="KW-0597">Phosphoprotein</keyword>
<dbReference type="OrthoDB" id="8110916at2759"/>
<keyword evidence="2 8" id="KW-0547">Nucleotide-binding</keyword>
<dbReference type="OMA" id="WRAAYHN"/>
<reference evidence="10 11" key="1">
    <citation type="journal article" date="2011" name="Proc. Natl. Acad. Sci. U.S.A.">
        <title>Evolutionary erosion of yeast sex chromosomes by mating-type switching accidents.</title>
        <authorList>
            <person name="Gordon J.L."/>
            <person name="Armisen D."/>
            <person name="Proux-Wera E."/>
            <person name="Oheigeartaigh S.S."/>
            <person name="Byrne K.P."/>
            <person name="Wolfe K.H."/>
        </authorList>
    </citation>
    <scope>NUCLEOTIDE SEQUENCE [LARGE SCALE GENOMIC DNA]</scope>
    <source>
        <strain evidence="11">ATCC 10597 / BCRC 20456 / CBS 421 / NBRC 0211 / NRRL Y-12639</strain>
    </source>
</reference>
<dbReference type="GO" id="GO:0047453">
    <property type="term" value="F:ATP-dependent NAD(P)H-hydrate dehydratase activity"/>
    <property type="evidence" value="ECO:0007669"/>
    <property type="project" value="UniProtKB-UniRule"/>
</dbReference>
<evidence type="ECO:0000256" key="6">
    <source>
        <dbReference type="ARBA" id="ARBA00023239"/>
    </source>
</evidence>
<evidence type="ECO:0000313" key="10">
    <source>
        <dbReference type="EMBL" id="CCD24045.1"/>
    </source>
</evidence>
<dbReference type="Proteomes" id="UP000000689">
    <property type="component" value="Chromosome 3"/>
</dbReference>
<dbReference type="Pfam" id="PF01256">
    <property type="entry name" value="Carb_kinase"/>
    <property type="match status" value="1"/>
</dbReference>
<keyword evidence="3 8" id="KW-0067">ATP-binding</keyword>
<dbReference type="InterPro" id="IPR029056">
    <property type="entry name" value="Ribokinase-like"/>
</dbReference>
<comment type="similarity">
    <text evidence="8">Belongs to the NnrD/CARKD family.</text>
</comment>
<dbReference type="GO" id="GO:0110051">
    <property type="term" value="P:metabolite repair"/>
    <property type="evidence" value="ECO:0007669"/>
    <property type="project" value="TreeGrafter"/>
</dbReference>
<comment type="cofactor">
    <cofactor evidence="8">
        <name>Mg(2+)</name>
        <dbReference type="ChEBI" id="CHEBI:18420"/>
    </cofactor>
</comment>
<dbReference type="RefSeq" id="XP_003669288.1">
    <property type="nucleotide sequence ID" value="XM_003669240.1"/>
</dbReference>